<dbReference type="OrthoDB" id="6267373at2"/>
<evidence type="ECO:0000313" key="3">
    <source>
        <dbReference type="Proteomes" id="UP000256478"/>
    </source>
</evidence>
<organism evidence="2 3">
    <name type="scientific">Thalassotalea euphylliae</name>
    <dbReference type="NCBI Taxonomy" id="1655234"/>
    <lineage>
        <taxon>Bacteria</taxon>
        <taxon>Pseudomonadati</taxon>
        <taxon>Pseudomonadota</taxon>
        <taxon>Gammaproteobacteria</taxon>
        <taxon>Alteromonadales</taxon>
        <taxon>Colwelliaceae</taxon>
        <taxon>Thalassotalea</taxon>
    </lineage>
</organism>
<accession>A0A3E0TKX6</accession>
<proteinExistence type="predicted"/>
<protein>
    <submittedName>
        <fullName evidence="2">PilZ domain-containing protein</fullName>
    </submittedName>
</protein>
<dbReference type="AlphaFoldDB" id="A0A3E0TKX6"/>
<dbReference type="GO" id="GO:0035438">
    <property type="term" value="F:cyclic-di-GMP binding"/>
    <property type="evidence" value="ECO:0007669"/>
    <property type="project" value="InterPro"/>
</dbReference>
<name>A0A3E0TKX6_9GAMM</name>
<dbReference type="SUPFAM" id="SSF141371">
    <property type="entry name" value="PilZ domain-like"/>
    <property type="match status" value="1"/>
</dbReference>
<evidence type="ECO:0000313" key="2">
    <source>
        <dbReference type="EMBL" id="REL25168.1"/>
    </source>
</evidence>
<dbReference type="EMBL" id="QUOU01000001">
    <property type="protein sequence ID" value="REL25168.1"/>
    <property type="molecule type" value="Genomic_DNA"/>
</dbReference>
<gene>
    <name evidence="2" type="ORF">DXX93_00435</name>
</gene>
<sequence length="103" mass="11684">MTDSSNHEIERRQSFRLDMEKELVTVSWADESGRQWSKSLACLDFSRGGARVDCDMAISEDTQATITVKANSPDKQTFQCRVVRCSEQPTGWYEIAFTLGDKV</sequence>
<dbReference type="Gene3D" id="2.40.10.220">
    <property type="entry name" value="predicted glycosyltransferase like domains"/>
    <property type="match status" value="1"/>
</dbReference>
<reference evidence="2 3" key="1">
    <citation type="submission" date="2018-08" db="EMBL/GenBank/DDBJ databases">
        <title>Thalassotalea euphylliae genome.</title>
        <authorList>
            <person name="Summers S."/>
            <person name="Rice S.A."/>
            <person name="Freckelton M.L."/>
            <person name="Nedved B.T."/>
            <person name="Hadfield M.G."/>
        </authorList>
    </citation>
    <scope>NUCLEOTIDE SEQUENCE [LARGE SCALE GENOMIC DNA]</scope>
    <source>
        <strain evidence="2 3">H1</strain>
    </source>
</reference>
<feature type="domain" description="PilZ" evidence="1">
    <location>
        <begin position="10"/>
        <end position="97"/>
    </location>
</feature>
<dbReference type="InterPro" id="IPR009875">
    <property type="entry name" value="PilZ_domain"/>
</dbReference>
<dbReference type="Proteomes" id="UP000256478">
    <property type="component" value="Unassembled WGS sequence"/>
</dbReference>
<evidence type="ECO:0000259" key="1">
    <source>
        <dbReference type="Pfam" id="PF07238"/>
    </source>
</evidence>
<dbReference type="Pfam" id="PF07238">
    <property type="entry name" value="PilZ"/>
    <property type="match status" value="1"/>
</dbReference>
<dbReference type="RefSeq" id="WP_116006333.1">
    <property type="nucleotide sequence ID" value="NZ_QUOU01000001.1"/>
</dbReference>
<comment type="caution">
    <text evidence="2">The sequence shown here is derived from an EMBL/GenBank/DDBJ whole genome shotgun (WGS) entry which is preliminary data.</text>
</comment>